<feature type="transmembrane region" description="Helical" evidence="2">
    <location>
        <begin position="74"/>
        <end position="93"/>
    </location>
</feature>
<sequence>MDQETAERLLGSPIDDHPDGPRSLVVLLSAIRAAPRDEELAGENAALQAYRRARSGSPLALPARRRRGRATVRAAWAGVLVAASGGVAFAAAGGDLPHPLRPPAPTTAPSATDPGAPGASPTADPDTGSGTPAPGDRPTRAASLAGLCRAYRADAGGDPGRPLDNPVFGDLVGAAGGRERVPGYCDRVLTASAGPDASTARPGDRATDPPADRSGTGSTHRPGVPTGLPSHTGRPATPRSVPSAPGTARRTADPDEPPGGDAVVGRI</sequence>
<evidence type="ECO:0000313" key="3">
    <source>
        <dbReference type="EMBL" id="RKN45420.1"/>
    </source>
</evidence>
<keyword evidence="2" id="KW-1133">Transmembrane helix</keyword>
<gene>
    <name evidence="3" type="ORF">D7223_17635</name>
</gene>
<feature type="compositionally biased region" description="Basic and acidic residues" evidence="1">
    <location>
        <begin position="202"/>
        <end position="211"/>
    </location>
</feature>
<feature type="region of interest" description="Disordered" evidence="1">
    <location>
        <begin position="189"/>
        <end position="267"/>
    </location>
</feature>
<keyword evidence="4" id="KW-1185">Reference proteome</keyword>
<keyword evidence="2" id="KW-0812">Transmembrane</keyword>
<accession>A0A3A9ZAS8</accession>
<protein>
    <submittedName>
        <fullName evidence="3">Uncharacterized protein</fullName>
    </submittedName>
</protein>
<keyword evidence="2" id="KW-0472">Membrane</keyword>
<organism evidence="3 4">
    <name type="scientific">Micromonospora endolithica</name>
    <dbReference type="NCBI Taxonomy" id="230091"/>
    <lineage>
        <taxon>Bacteria</taxon>
        <taxon>Bacillati</taxon>
        <taxon>Actinomycetota</taxon>
        <taxon>Actinomycetes</taxon>
        <taxon>Micromonosporales</taxon>
        <taxon>Micromonosporaceae</taxon>
        <taxon>Micromonospora</taxon>
    </lineage>
</organism>
<proteinExistence type="predicted"/>
<reference evidence="3 4" key="1">
    <citation type="journal article" date="2004" name="Syst. Appl. Microbiol.">
        <title>Cryptoendolithic actinomycetes from antarctic sandstone rock samples: Micromonospora endolithica sp. nov. and two isolates related to Micromonospora coerulea Jensen 1932.</title>
        <authorList>
            <person name="Hirsch P."/>
            <person name="Mevs U."/>
            <person name="Kroppenstedt R.M."/>
            <person name="Schumann P."/>
            <person name="Stackebrandt E."/>
        </authorList>
    </citation>
    <scope>NUCLEOTIDE SEQUENCE [LARGE SCALE GENOMIC DNA]</scope>
    <source>
        <strain evidence="3 4">JCM 12677</strain>
    </source>
</reference>
<feature type="region of interest" description="Disordered" evidence="1">
    <location>
        <begin position="98"/>
        <end position="140"/>
    </location>
</feature>
<feature type="compositionally biased region" description="Low complexity" evidence="1">
    <location>
        <begin position="107"/>
        <end position="127"/>
    </location>
</feature>
<dbReference type="EMBL" id="RBAK01000006">
    <property type="protein sequence ID" value="RKN45420.1"/>
    <property type="molecule type" value="Genomic_DNA"/>
</dbReference>
<evidence type="ECO:0000313" key="4">
    <source>
        <dbReference type="Proteomes" id="UP000281726"/>
    </source>
</evidence>
<evidence type="ECO:0000256" key="2">
    <source>
        <dbReference type="SAM" id="Phobius"/>
    </source>
</evidence>
<name>A0A3A9ZAS8_9ACTN</name>
<evidence type="ECO:0000256" key="1">
    <source>
        <dbReference type="SAM" id="MobiDB-lite"/>
    </source>
</evidence>
<dbReference type="AlphaFoldDB" id="A0A3A9ZAS8"/>
<comment type="caution">
    <text evidence="3">The sequence shown here is derived from an EMBL/GenBank/DDBJ whole genome shotgun (WGS) entry which is preliminary data.</text>
</comment>
<dbReference type="Proteomes" id="UP000281726">
    <property type="component" value="Unassembled WGS sequence"/>
</dbReference>